<gene>
    <name evidence="6" type="ORF">BATDEDRAFT_22822</name>
</gene>
<dbReference type="GeneID" id="18238053"/>
<keyword evidence="7" id="KW-1185">Reference proteome</keyword>
<dbReference type="PROSITE" id="PS50003">
    <property type="entry name" value="PH_DOMAIN"/>
    <property type="match status" value="1"/>
</dbReference>
<evidence type="ECO:0000313" key="6">
    <source>
        <dbReference type="EMBL" id="EGF82722.1"/>
    </source>
</evidence>
<dbReference type="InterPro" id="IPR023578">
    <property type="entry name" value="Ras_GEF_dom_sf"/>
</dbReference>
<organism evidence="6 7">
    <name type="scientific">Batrachochytrium dendrobatidis (strain JAM81 / FGSC 10211)</name>
    <name type="common">Frog chytrid fungus</name>
    <dbReference type="NCBI Taxonomy" id="684364"/>
    <lineage>
        <taxon>Eukaryota</taxon>
        <taxon>Fungi</taxon>
        <taxon>Fungi incertae sedis</taxon>
        <taxon>Chytridiomycota</taxon>
        <taxon>Chytridiomycota incertae sedis</taxon>
        <taxon>Chytridiomycetes</taxon>
        <taxon>Rhizophydiales</taxon>
        <taxon>Rhizophydiales incertae sedis</taxon>
        <taxon>Batrachochytrium</taxon>
    </lineage>
</organism>
<dbReference type="Pfam" id="PF00617">
    <property type="entry name" value="RasGEF"/>
    <property type="match status" value="1"/>
</dbReference>
<dbReference type="SUPFAM" id="SSF48366">
    <property type="entry name" value="Ras GEF"/>
    <property type="match status" value="1"/>
</dbReference>
<evidence type="ECO:0000256" key="1">
    <source>
        <dbReference type="ARBA" id="ARBA00022658"/>
    </source>
</evidence>
<dbReference type="Gene3D" id="2.30.29.30">
    <property type="entry name" value="Pleckstrin-homology domain (PH domain)/Phosphotyrosine-binding domain (PTB)"/>
    <property type="match status" value="1"/>
</dbReference>
<evidence type="ECO:0000256" key="3">
    <source>
        <dbReference type="SAM" id="MobiDB-lite"/>
    </source>
</evidence>
<dbReference type="Pfam" id="PF00169">
    <property type="entry name" value="PH"/>
    <property type="match status" value="1"/>
</dbReference>
<dbReference type="SUPFAM" id="SSF50729">
    <property type="entry name" value="PH domain-like"/>
    <property type="match status" value="1"/>
</dbReference>
<evidence type="ECO:0000256" key="2">
    <source>
        <dbReference type="PROSITE-ProRule" id="PRU00168"/>
    </source>
</evidence>
<dbReference type="RefSeq" id="XP_006676638.1">
    <property type="nucleotide sequence ID" value="XM_006676575.1"/>
</dbReference>
<dbReference type="InterPro" id="IPR011993">
    <property type="entry name" value="PH-like_dom_sf"/>
</dbReference>
<feature type="compositionally biased region" description="Polar residues" evidence="3">
    <location>
        <begin position="504"/>
        <end position="518"/>
    </location>
</feature>
<dbReference type="EMBL" id="GL882880">
    <property type="protein sequence ID" value="EGF82722.1"/>
    <property type="molecule type" value="Genomic_DNA"/>
</dbReference>
<reference evidence="6 7" key="1">
    <citation type="submission" date="2009-12" db="EMBL/GenBank/DDBJ databases">
        <title>The draft genome of Batrachochytrium dendrobatidis.</title>
        <authorList>
            <consortium name="US DOE Joint Genome Institute (JGI-PGF)"/>
            <person name="Kuo A."/>
            <person name="Salamov A."/>
            <person name="Schmutz J."/>
            <person name="Lucas S."/>
            <person name="Pitluck S."/>
            <person name="Rosenblum E."/>
            <person name="Stajich J."/>
            <person name="Eisen M."/>
            <person name="Grigoriev I.V."/>
        </authorList>
    </citation>
    <scope>NUCLEOTIDE SEQUENCE [LARGE SCALE GENOMIC DNA]</scope>
    <source>
        <strain evidence="7">JAM81 / FGSC 10211</strain>
    </source>
</reference>
<dbReference type="HOGENOM" id="CLU_304603_0_0_1"/>
<dbReference type="Proteomes" id="UP000007241">
    <property type="component" value="Unassembled WGS sequence"/>
</dbReference>
<dbReference type="InParanoid" id="F4NVW1"/>
<feature type="region of interest" description="Disordered" evidence="3">
    <location>
        <begin position="501"/>
        <end position="592"/>
    </location>
</feature>
<dbReference type="SMART" id="SM00147">
    <property type="entry name" value="RasGEF"/>
    <property type="match status" value="1"/>
</dbReference>
<accession>F4NVW1</accession>
<evidence type="ECO:0000259" key="4">
    <source>
        <dbReference type="PROSITE" id="PS50003"/>
    </source>
</evidence>
<dbReference type="InterPro" id="IPR008937">
    <property type="entry name" value="Ras-like_GEF"/>
</dbReference>
<dbReference type="InterPro" id="IPR001849">
    <property type="entry name" value="PH_domain"/>
</dbReference>
<dbReference type="GO" id="GO:0007265">
    <property type="term" value="P:Ras protein signal transduction"/>
    <property type="evidence" value="ECO:0000318"/>
    <property type="project" value="GO_Central"/>
</dbReference>
<evidence type="ECO:0000313" key="7">
    <source>
        <dbReference type="Proteomes" id="UP000007241"/>
    </source>
</evidence>
<proteinExistence type="predicted"/>
<dbReference type="AlphaFoldDB" id="F4NVW1"/>
<feature type="region of interest" description="Disordered" evidence="3">
    <location>
        <begin position="1"/>
        <end position="21"/>
    </location>
</feature>
<dbReference type="SMART" id="SM00233">
    <property type="entry name" value="PH"/>
    <property type="match status" value="1"/>
</dbReference>
<dbReference type="InterPro" id="IPR036964">
    <property type="entry name" value="RASGEF_cat_dom_sf"/>
</dbReference>
<feature type="domain" description="Ras-GEF" evidence="5">
    <location>
        <begin position="114"/>
        <end position="357"/>
    </location>
</feature>
<dbReference type="GO" id="GO:0005886">
    <property type="term" value="C:plasma membrane"/>
    <property type="evidence" value="ECO:0000318"/>
    <property type="project" value="GO_Central"/>
</dbReference>
<sequence length="975" mass="109131">MPGSPELAARAANSNSEGRNRMKHIQSALRLTSSLSAIKSSELVTAKQNLVSPRWTREIFHPNTSKDNDMNGRKRSIGTDLWQSLESNESRLASQPTPTSKSFGHKSIYIKVNKTLLLQRQLTLLSSDYFRNITRAELTSMAWTSSDKEKITPAIVQITNHFNQIAIWVAHQILKAKTSKERFQLICYFIRVSKQQGCLDCNNFDSVRSIVAGLQSTPVHRLERTWAMIGRRERAVFDKIAEIASMENNNDTYRRRLENTKPPFVPYLGTHLGDITFTYECLKKDKGNPQRIQQYEERDTQFNQLIDDIERWKSTCIYNFPRIKCILDAITHNVIHPDQLRGTQDDHYRLSYLIEARSGPAPISIPPTKTEGEFDLTTDKGRHSMRKFDFSLKTNVGTAGAFLPMVSSNRRGKQDKTTPSTPQTGVPPENNSLKPGNGLGVDSGWPDDYQKNSDSDSRSWTLPSKKPKRERPRLDNVFVMGNEQFNIPEVLQNSNVKVFESESEMPTTSHSDSYSLSAVSPWPQPPLNASHSGSIKSAITRDRSSSTAADSSIGRDSYRQKVVNGIMKPFRRPQSESHSHVQDAIDTSTDRDQTSFKNLLNHTTWPQKESKDSTDIQIARSSKYSYSSNQLDDEPGSLSSLKSLTSVGSKTFDTDEFQQDNISVTSQLSQDAFEATLEPLIRHTRAKSEGGLFTSTHSIQGVTVYAHPARLVTATISEVEATKPVGKLTRLLQGVLFKKDVPSISGQRSTKRDWIQVWCVLEENEFTLYQYDKNMKGPTFIAASTRRQLCSPTGSKFPSRSPENTIPGKSMDALLPKSRGTSPQNLESVQVGGSLERSHAEGLIERSQAEDVINSTKNVSKDSPSKVGWNITESFADLSFPGSKNRLKKDAGKAVIDSSVNSSNTLRSTADIIEKITFSTITKVDTVEGHSKQNNVFMIQISNDRKILLQASSLIEMQSWVEAIRAGIEALNMPF</sequence>
<dbReference type="STRING" id="684364.F4NVW1"/>
<dbReference type="Gene3D" id="1.10.840.10">
    <property type="entry name" value="Ras guanine-nucleotide exchange factors catalytic domain"/>
    <property type="match status" value="1"/>
</dbReference>
<feature type="domain" description="PH" evidence="4">
    <location>
        <begin position="729"/>
        <end position="969"/>
    </location>
</feature>
<name>F4NVW1_BATDJ</name>
<feature type="region of interest" description="Disordered" evidence="3">
    <location>
        <begin position="404"/>
        <end position="474"/>
    </location>
</feature>
<dbReference type="PANTHER" id="PTHR23113:SF368">
    <property type="entry name" value="CELL DIVISION CONTROL PROTEIN 25"/>
    <property type="match status" value="1"/>
</dbReference>
<dbReference type="OrthoDB" id="546434at2759"/>
<evidence type="ECO:0008006" key="8">
    <source>
        <dbReference type="Google" id="ProtNLM"/>
    </source>
</evidence>
<dbReference type="GO" id="GO:0005085">
    <property type="term" value="F:guanyl-nucleotide exchange factor activity"/>
    <property type="evidence" value="ECO:0000318"/>
    <property type="project" value="GO_Central"/>
</dbReference>
<protein>
    <recommendedName>
        <fullName evidence="8">Ras-GEF domain-containing protein</fullName>
    </recommendedName>
</protein>
<dbReference type="PROSITE" id="PS50009">
    <property type="entry name" value="RASGEF_CAT"/>
    <property type="match status" value="1"/>
</dbReference>
<feature type="compositionally biased region" description="Basic and acidic residues" evidence="3">
    <location>
        <begin position="448"/>
        <end position="457"/>
    </location>
</feature>
<feature type="compositionally biased region" description="Polar residues" evidence="3">
    <location>
        <begin position="527"/>
        <end position="537"/>
    </location>
</feature>
<dbReference type="InterPro" id="IPR001895">
    <property type="entry name" value="RASGEF_cat_dom"/>
</dbReference>
<evidence type="ECO:0000259" key="5">
    <source>
        <dbReference type="PROSITE" id="PS50009"/>
    </source>
</evidence>
<dbReference type="PANTHER" id="PTHR23113">
    <property type="entry name" value="GUANINE NUCLEOTIDE EXCHANGE FACTOR"/>
    <property type="match status" value="1"/>
</dbReference>
<feature type="compositionally biased region" description="Polar residues" evidence="3">
    <location>
        <begin position="417"/>
        <end position="434"/>
    </location>
</feature>
<keyword evidence="1 2" id="KW-0344">Guanine-nucleotide releasing factor</keyword>
<feature type="compositionally biased region" description="Basic and acidic residues" evidence="3">
    <location>
        <begin position="573"/>
        <end position="592"/>
    </location>
</feature>